<dbReference type="AlphaFoldDB" id="A0A1G1W6Z3"/>
<dbReference type="InterPro" id="IPR043723">
    <property type="entry name" value="DUF5665"/>
</dbReference>
<evidence type="ECO:0000256" key="1">
    <source>
        <dbReference type="SAM" id="MobiDB-lite"/>
    </source>
</evidence>
<reference evidence="3 4" key="1">
    <citation type="journal article" date="2016" name="Nat. Commun.">
        <title>Thousands of microbial genomes shed light on interconnected biogeochemical processes in an aquifer system.</title>
        <authorList>
            <person name="Anantharaman K."/>
            <person name="Brown C.T."/>
            <person name="Hug L.A."/>
            <person name="Sharon I."/>
            <person name="Castelle C.J."/>
            <person name="Probst A.J."/>
            <person name="Thomas B.C."/>
            <person name="Singh A."/>
            <person name="Wilkins M.J."/>
            <person name="Karaoz U."/>
            <person name="Brodie E.L."/>
            <person name="Williams K.H."/>
            <person name="Hubbard S.S."/>
            <person name="Banfield J.F."/>
        </authorList>
    </citation>
    <scope>NUCLEOTIDE SEQUENCE [LARGE SCALE GENOMIC DNA]</scope>
</reference>
<organism evidence="3 4">
    <name type="scientific">Candidatus Woykebacteria bacterium RBG_13_40_15</name>
    <dbReference type="NCBI Taxonomy" id="1802593"/>
    <lineage>
        <taxon>Bacteria</taxon>
        <taxon>Candidatus Woykeibacteriota</taxon>
    </lineage>
</organism>
<evidence type="ECO:0000313" key="3">
    <source>
        <dbReference type="EMBL" id="OGY23439.1"/>
    </source>
</evidence>
<feature type="transmembrane region" description="Helical" evidence="2">
    <location>
        <begin position="40"/>
        <end position="61"/>
    </location>
</feature>
<evidence type="ECO:0000256" key="2">
    <source>
        <dbReference type="SAM" id="Phobius"/>
    </source>
</evidence>
<name>A0A1G1W6Z3_9BACT</name>
<feature type="region of interest" description="Disordered" evidence="1">
    <location>
        <begin position="1"/>
        <end position="21"/>
    </location>
</feature>
<evidence type="ECO:0000313" key="4">
    <source>
        <dbReference type="Proteomes" id="UP000176631"/>
    </source>
</evidence>
<accession>A0A1G1W6Z3</accession>
<proteinExistence type="predicted"/>
<dbReference type="Pfam" id="PF18910">
    <property type="entry name" value="DUF5665"/>
    <property type="match status" value="1"/>
</dbReference>
<gene>
    <name evidence="3" type="ORF">A2172_04390</name>
</gene>
<feature type="compositionally biased region" description="Basic and acidic residues" evidence="1">
    <location>
        <begin position="1"/>
        <end position="12"/>
    </location>
</feature>
<keyword evidence="2" id="KW-0812">Transmembrane</keyword>
<dbReference type="Proteomes" id="UP000176631">
    <property type="component" value="Unassembled WGS sequence"/>
</dbReference>
<dbReference type="EMBL" id="MHCP01000025">
    <property type="protein sequence ID" value="OGY23439.1"/>
    <property type="molecule type" value="Genomic_DNA"/>
</dbReference>
<protein>
    <submittedName>
        <fullName evidence="3">Uncharacterized protein</fullName>
    </submittedName>
</protein>
<dbReference type="STRING" id="1802593.A2172_04390"/>
<sequence>MTEIQPEKHNEYIDPTQGRGHSRVHLPTGRVILNNFLGGLAWGVGTVLGATIVVGLVIIILSKISSIPIIGDFIGNILNEIQRPIAH</sequence>
<keyword evidence="2" id="KW-0472">Membrane</keyword>
<keyword evidence="2" id="KW-1133">Transmembrane helix</keyword>
<comment type="caution">
    <text evidence="3">The sequence shown here is derived from an EMBL/GenBank/DDBJ whole genome shotgun (WGS) entry which is preliminary data.</text>
</comment>